<feature type="compositionally biased region" description="Low complexity" evidence="1">
    <location>
        <begin position="87"/>
        <end position="102"/>
    </location>
</feature>
<evidence type="ECO:0000313" key="3">
    <source>
        <dbReference type="EMBL" id="KAJ1979095.1"/>
    </source>
</evidence>
<feature type="transmembrane region" description="Helical" evidence="2">
    <location>
        <begin position="264"/>
        <end position="281"/>
    </location>
</feature>
<accession>A0A9W8B1K8</accession>
<evidence type="ECO:0000313" key="4">
    <source>
        <dbReference type="Proteomes" id="UP001151582"/>
    </source>
</evidence>
<evidence type="ECO:0000256" key="2">
    <source>
        <dbReference type="SAM" id="Phobius"/>
    </source>
</evidence>
<dbReference type="Proteomes" id="UP001151582">
    <property type="component" value="Unassembled WGS sequence"/>
</dbReference>
<keyword evidence="4" id="KW-1185">Reference proteome</keyword>
<feature type="compositionally biased region" description="Low complexity" evidence="1">
    <location>
        <begin position="17"/>
        <end position="38"/>
    </location>
</feature>
<organism evidence="3 4">
    <name type="scientific">Dimargaris verticillata</name>
    <dbReference type="NCBI Taxonomy" id="2761393"/>
    <lineage>
        <taxon>Eukaryota</taxon>
        <taxon>Fungi</taxon>
        <taxon>Fungi incertae sedis</taxon>
        <taxon>Zoopagomycota</taxon>
        <taxon>Kickxellomycotina</taxon>
        <taxon>Dimargaritomycetes</taxon>
        <taxon>Dimargaritales</taxon>
        <taxon>Dimargaritaceae</taxon>
        <taxon>Dimargaris</taxon>
    </lineage>
</organism>
<dbReference type="OrthoDB" id="5576583at2759"/>
<name>A0A9W8B1K8_9FUNG</name>
<keyword evidence="2" id="KW-0472">Membrane</keyword>
<feature type="compositionally biased region" description="Low complexity" evidence="1">
    <location>
        <begin position="124"/>
        <end position="156"/>
    </location>
</feature>
<sequence>MSHRSSLPPPGASPAHAATQQPAPNASPAPSSSSEANSWELVDNASNHSLREKVLVALQEYPEYTLEYKLAETYVRDSLPYNITLDHGAGPPHAPSLAHPAPTSVAPFEPRDHNLATPTFQGTSSHSGPSSSHHPAQAFPNESPHSHTSSSATSENTRSTVSPTPRQPPDSRFYDPKHHELRLPVTHRIPVQPQFPIPSQATAVNDSSPFHPLPPHAIRFPSAASTDVPISKELSPAPSESSLGSFPVFSKHMYVQPDGRIPPGALYFLFGFLLFPTWWIGSYWPRNPSSDIDTIWKRYNRWMAAFSLLLLGAVLGAAIWYAVHDT</sequence>
<comment type="caution">
    <text evidence="3">The sequence shown here is derived from an EMBL/GenBank/DDBJ whole genome shotgun (WGS) entry which is preliminary data.</text>
</comment>
<keyword evidence="2" id="KW-0812">Transmembrane</keyword>
<feature type="region of interest" description="Disordered" evidence="1">
    <location>
        <begin position="1"/>
        <end position="40"/>
    </location>
</feature>
<dbReference type="EMBL" id="JANBQB010000238">
    <property type="protein sequence ID" value="KAJ1979095.1"/>
    <property type="molecule type" value="Genomic_DNA"/>
</dbReference>
<keyword evidence="2" id="KW-1133">Transmembrane helix</keyword>
<evidence type="ECO:0000256" key="1">
    <source>
        <dbReference type="SAM" id="MobiDB-lite"/>
    </source>
</evidence>
<feature type="region of interest" description="Disordered" evidence="1">
    <location>
        <begin position="86"/>
        <end position="176"/>
    </location>
</feature>
<gene>
    <name evidence="3" type="ORF">H4R34_002959</name>
</gene>
<protein>
    <submittedName>
        <fullName evidence="3">Uncharacterized protein</fullName>
    </submittedName>
</protein>
<proteinExistence type="predicted"/>
<dbReference type="AlphaFoldDB" id="A0A9W8B1K8"/>
<reference evidence="3" key="1">
    <citation type="submission" date="2022-07" db="EMBL/GenBank/DDBJ databases">
        <title>Phylogenomic reconstructions and comparative analyses of Kickxellomycotina fungi.</title>
        <authorList>
            <person name="Reynolds N.K."/>
            <person name="Stajich J.E."/>
            <person name="Barry K."/>
            <person name="Grigoriev I.V."/>
            <person name="Crous P."/>
            <person name="Smith M.E."/>
        </authorList>
    </citation>
    <scope>NUCLEOTIDE SEQUENCE</scope>
    <source>
        <strain evidence="3">RSA 567</strain>
    </source>
</reference>
<feature type="transmembrane region" description="Helical" evidence="2">
    <location>
        <begin position="302"/>
        <end position="323"/>
    </location>
</feature>